<keyword evidence="1" id="KW-0812">Transmembrane</keyword>
<reference evidence="2" key="1">
    <citation type="submission" date="2016-04" db="EMBL/GenBank/DDBJ databases">
        <authorList>
            <person name="Calderon-Fernandez G.M.Sr."/>
        </authorList>
    </citation>
    <scope>NUCLEOTIDE SEQUENCE</scope>
    <source>
        <strain evidence="2">Int1</strain>
        <tissue evidence="2">Integument</tissue>
    </source>
</reference>
<keyword evidence="1" id="KW-0472">Membrane</keyword>
<proteinExistence type="predicted"/>
<name>A0A161M4B4_TRIIF</name>
<feature type="non-terminal residue" evidence="2">
    <location>
        <position position="1"/>
    </location>
</feature>
<feature type="transmembrane region" description="Helical" evidence="1">
    <location>
        <begin position="14"/>
        <end position="32"/>
    </location>
</feature>
<keyword evidence="1" id="KW-1133">Transmembrane helix</keyword>
<dbReference type="CDD" id="cd22201">
    <property type="entry name" value="cubilin_NTD"/>
    <property type="match status" value="1"/>
</dbReference>
<accession>A0A161M4B4</accession>
<organism evidence="2">
    <name type="scientific">Triatoma infestans</name>
    <name type="common">Assassin bug</name>
    <dbReference type="NCBI Taxonomy" id="30076"/>
    <lineage>
        <taxon>Eukaryota</taxon>
        <taxon>Metazoa</taxon>
        <taxon>Ecdysozoa</taxon>
        <taxon>Arthropoda</taxon>
        <taxon>Hexapoda</taxon>
        <taxon>Insecta</taxon>
        <taxon>Pterygota</taxon>
        <taxon>Neoptera</taxon>
        <taxon>Paraneoptera</taxon>
        <taxon>Hemiptera</taxon>
        <taxon>Heteroptera</taxon>
        <taxon>Panheteroptera</taxon>
        <taxon>Cimicomorpha</taxon>
        <taxon>Reduviidae</taxon>
        <taxon>Triatominae</taxon>
        <taxon>Triatoma</taxon>
    </lineage>
</organism>
<protein>
    <submittedName>
        <fullName evidence="2">Cubilin</fullName>
    </submittedName>
</protein>
<evidence type="ECO:0000256" key="1">
    <source>
        <dbReference type="SAM" id="Phobius"/>
    </source>
</evidence>
<evidence type="ECO:0000313" key="2">
    <source>
        <dbReference type="EMBL" id="JAR98216.1"/>
    </source>
</evidence>
<dbReference type="AlphaFoldDB" id="A0A161M4B4"/>
<sequence length="136" mass="15413">VYLFSDIIMVYDNIFFIWMLLVYGVNYVYSYLPYKDQAKLLSENGHLYIVSAEGANITLRTRGAGYININEENLLHVTYLARKAATAVEKFETESLVDIQTTINGLTSTVRGPMLRRLERLETFLPNSTSGGYPTA</sequence>
<dbReference type="EMBL" id="GEMB01005091">
    <property type="protein sequence ID" value="JAR98216.1"/>
    <property type="molecule type" value="Transcribed_RNA"/>
</dbReference>
<reference evidence="2" key="2">
    <citation type="journal article" date="2017" name="J. Med. Entomol.">
        <title>Transcriptome Analysis of the Triatoma infestans (Hemiptera: Reduviidae) Integument.</title>
        <authorList>
            <person name="Calderon-Fernandez G.M."/>
            <person name="Moriconi D.E."/>
            <person name="Dulbecco A.B."/>
            <person name="Juarez M.P."/>
        </authorList>
    </citation>
    <scope>NUCLEOTIDE SEQUENCE</scope>
    <source>
        <strain evidence="2">Int1</strain>
        <tissue evidence="2">Integument</tissue>
    </source>
</reference>